<dbReference type="Proteomes" id="UP000886890">
    <property type="component" value="Unassembled WGS sequence"/>
</dbReference>
<keyword evidence="1" id="KW-0812">Transmembrane</keyword>
<keyword evidence="1" id="KW-0472">Membrane</keyword>
<evidence type="ECO:0000313" key="3">
    <source>
        <dbReference type="EMBL" id="HIX76720.1"/>
    </source>
</evidence>
<keyword evidence="1" id="KW-1133">Transmembrane helix</keyword>
<dbReference type="EMBL" id="DXEK01000063">
    <property type="protein sequence ID" value="HIX76720.1"/>
    <property type="molecule type" value="Genomic_DNA"/>
</dbReference>
<reference evidence="3" key="1">
    <citation type="journal article" date="2021" name="PeerJ">
        <title>Extensive microbial diversity within the chicken gut microbiome revealed by metagenomics and culture.</title>
        <authorList>
            <person name="Gilroy R."/>
            <person name="Ravi A."/>
            <person name="Getino M."/>
            <person name="Pursley I."/>
            <person name="Horton D.L."/>
            <person name="Alikhan N.F."/>
            <person name="Baker D."/>
            <person name="Gharbi K."/>
            <person name="Hall N."/>
            <person name="Watson M."/>
            <person name="Adriaenssens E.M."/>
            <person name="Foster-Nyarko E."/>
            <person name="Jarju S."/>
            <person name="Secka A."/>
            <person name="Antonio M."/>
            <person name="Oren A."/>
            <person name="Chaudhuri R.R."/>
            <person name="La Ragione R."/>
            <person name="Hildebrand F."/>
            <person name="Pallen M.J."/>
        </authorList>
    </citation>
    <scope>NUCLEOTIDE SEQUENCE</scope>
    <source>
        <strain evidence="3">CHK183-1962</strain>
    </source>
</reference>
<reference evidence="3" key="2">
    <citation type="submission" date="2021-04" db="EMBL/GenBank/DDBJ databases">
        <authorList>
            <person name="Gilroy R."/>
        </authorList>
    </citation>
    <scope>NUCLEOTIDE SEQUENCE</scope>
    <source>
        <strain evidence="3">CHK183-1962</strain>
    </source>
</reference>
<name>A0A9D2BHF7_9FIRM</name>
<keyword evidence="2" id="KW-0732">Signal</keyword>
<gene>
    <name evidence="3" type="ORF">H9734_03875</name>
</gene>
<comment type="caution">
    <text evidence="3">The sequence shown here is derived from an EMBL/GenBank/DDBJ whole genome shotgun (WGS) entry which is preliminary data.</text>
</comment>
<protein>
    <recommendedName>
        <fullName evidence="5">Sortase B cell surface sorting signal</fullName>
    </recommendedName>
</protein>
<proteinExistence type="predicted"/>
<evidence type="ECO:0000313" key="4">
    <source>
        <dbReference type="Proteomes" id="UP000886890"/>
    </source>
</evidence>
<sequence length="259" mass="28394">MKRKMMCLVMAAVMTVGMGTTVSAEEFQGERSWPVEFDGDGMESNFRSSELAEEIYRIQPDDTIELQVNVGNTSDSETDWYMTNEVLQSLEDTQSVAEGGAYGYELIYVDPDGEETVLYSSDIVGGEDTTGGEGLHQASGALEDYFYLGRLESGENGRVLLTVELEGETQGNDYQDTLARLQMNFAVEEVEPNTVVEQGEDNVINRVVKKVVTTAPKTGDPTQMLGLCAAALVSGIVLLILAVVSMKKRRDDRKGDLRS</sequence>
<feature type="chain" id="PRO_5039548365" description="Sortase B cell surface sorting signal" evidence="2">
    <location>
        <begin position="25"/>
        <end position="259"/>
    </location>
</feature>
<dbReference type="AlphaFoldDB" id="A0A9D2BHF7"/>
<evidence type="ECO:0008006" key="5">
    <source>
        <dbReference type="Google" id="ProtNLM"/>
    </source>
</evidence>
<feature type="signal peptide" evidence="2">
    <location>
        <begin position="1"/>
        <end position="24"/>
    </location>
</feature>
<accession>A0A9D2BHF7</accession>
<evidence type="ECO:0000256" key="1">
    <source>
        <dbReference type="SAM" id="Phobius"/>
    </source>
</evidence>
<evidence type="ECO:0000256" key="2">
    <source>
        <dbReference type="SAM" id="SignalP"/>
    </source>
</evidence>
<feature type="transmembrane region" description="Helical" evidence="1">
    <location>
        <begin position="224"/>
        <end position="244"/>
    </location>
</feature>
<organism evidence="3 4">
    <name type="scientific">Candidatus Fusicatenibacter merdavium</name>
    <dbReference type="NCBI Taxonomy" id="2838600"/>
    <lineage>
        <taxon>Bacteria</taxon>
        <taxon>Bacillati</taxon>
        <taxon>Bacillota</taxon>
        <taxon>Clostridia</taxon>
        <taxon>Lachnospirales</taxon>
        <taxon>Lachnospiraceae</taxon>
        <taxon>Fusicatenibacter</taxon>
    </lineage>
</organism>